<dbReference type="GO" id="GO:0004252">
    <property type="term" value="F:serine-type endopeptidase activity"/>
    <property type="evidence" value="ECO:0007669"/>
    <property type="project" value="InterPro"/>
</dbReference>
<dbReference type="InterPro" id="IPR036852">
    <property type="entry name" value="Peptidase_S8/S53_dom_sf"/>
</dbReference>
<proteinExistence type="inferred from homology"/>
<organism evidence="9 10">
    <name type="scientific">Triticum turgidum subsp. durum</name>
    <name type="common">Durum wheat</name>
    <name type="synonym">Triticum durum</name>
    <dbReference type="NCBI Taxonomy" id="4567"/>
    <lineage>
        <taxon>Eukaryota</taxon>
        <taxon>Viridiplantae</taxon>
        <taxon>Streptophyta</taxon>
        <taxon>Embryophyta</taxon>
        <taxon>Tracheophyta</taxon>
        <taxon>Spermatophyta</taxon>
        <taxon>Magnoliopsida</taxon>
        <taxon>Liliopsida</taxon>
        <taxon>Poales</taxon>
        <taxon>Poaceae</taxon>
        <taxon>BOP clade</taxon>
        <taxon>Pooideae</taxon>
        <taxon>Triticodae</taxon>
        <taxon>Triticeae</taxon>
        <taxon>Triticinae</taxon>
        <taxon>Triticum</taxon>
    </lineage>
</organism>
<comment type="similarity">
    <text evidence="1 6">Belongs to the peptidase S8 family.</text>
</comment>
<name>A0A9R1Q750_TRITD</name>
<dbReference type="SUPFAM" id="SSF52743">
    <property type="entry name" value="Subtilisin-like"/>
    <property type="match status" value="1"/>
</dbReference>
<dbReference type="FunFam" id="2.60.40.2310:FF:000001">
    <property type="entry name" value="Subtilisin-like protease SBT1.5"/>
    <property type="match status" value="1"/>
</dbReference>
<keyword evidence="10" id="KW-1185">Reference proteome</keyword>
<protein>
    <recommendedName>
        <fullName evidence="11">Subtilisin-like protease</fullName>
    </recommendedName>
</protein>
<gene>
    <name evidence="9" type="ORF">TRITD_3Bv1G000350</name>
</gene>
<evidence type="ECO:0000259" key="8">
    <source>
        <dbReference type="Pfam" id="PF17766"/>
    </source>
</evidence>
<reference evidence="9 10" key="1">
    <citation type="submission" date="2017-09" db="EMBL/GenBank/DDBJ databases">
        <authorList>
            <consortium name="International Durum Wheat Genome Sequencing Consortium (IDWGSC)"/>
            <person name="Milanesi L."/>
        </authorList>
    </citation>
    <scope>NUCLEOTIDE SEQUENCE [LARGE SCALE GENOMIC DNA]</scope>
    <source>
        <strain evidence="10">cv. Svevo</strain>
    </source>
</reference>
<dbReference type="InterPro" id="IPR045051">
    <property type="entry name" value="SBT"/>
</dbReference>
<evidence type="ECO:0000259" key="7">
    <source>
        <dbReference type="Pfam" id="PF00082"/>
    </source>
</evidence>
<feature type="domain" description="Peptidase S8/S53" evidence="7">
    <location>
        <begin position="49"/>
        <end position="132"/>
    </location>
</feature>
<evidence type="ECO:0000256" key="3">
    <source>
        <dbReference type="ARBA" id="ARBA00022729"/>
    </source>
</evidence>
<evidence type="ECO:0000256" key="6">
    <source>
        <dbReference type="PROSITE-ProRule" id="PRU01240"/>
    </source>
</evidence>
<dbReference type="Gene3D" id="3.40.50.200">
    <property type="entry name" value="Peptidase S8/S53 domain"/>
    <property type="match status" value="1"/>
</dbReference>
<dbReference type="Gene3D" id="2.60.40.2310">
    <property type="match status" value="1"/>
</dbReference>
<evidence type="ECO:0000256" key="1">
    <source>
        <dbReference type="ARBA" id="ARBA00011073"/>
    </source>
</evidence>
<dbReference type="EMBL" id="LT934116">
    <property type="protein sequence ID" value="VAH70548.1"/>
    <property type="molecule type" value="Genomic_DNA"/>
</dbReference>
<evidence type="ECO:0000313" key="10">
    <source>
        <dbReference type="Proteomes" id="UP000324705"/>
    </source>
</evidence>
<comment type="caution">
    <text evidence="6">Lacks conserved residue(s) required for the propagation of feature annotation.</text>
</comment>
<keyword evidence="3" id="KW-0732">Signal</keyword>
<dbReference type="Gene3D" id="3.50.30.30">
    <property type="match status" value="1"/>
</dbReference>
<dbReference type="InterPro" id="IPR023828">
    <property type="entry name" value="Peptidase_S8_Ser-AS"/>
</dbReference>
<evidence type="ECO:0000256" key="4">
    <source>
        <dbReference type="ARBA" id="ARBA00022801"/>
    </source>
</evidence>
<evidence type="ECO:0000256" key="2">
    <source>
        <dbReference type="ARBA" id="ARBA00022670"/>
    </source>
</evidence>
<evidence type="ECO:0000313" key="9">
    <source>
        <dbReference type="EMBL" id="VAH70548.1"/>
    </source>
</evidence>
<dbReference type="Proteomes" id="UP000324705">
    <property type="component" value="Chromosome 3B"/>
</dbReference>
<dbReference type="PANTHER" id="PTHR10795">
    <property type="entry name" value="PROPROTEIN CONVERTASE SUBTILISIN/KEXIN"/>
    <property type="match status" value="1"/>
</dbReference>
<dbReference type="PROSITE" id="PS51892">
    <property type="entry name" value="SUBTILASE"/>
    <property type="match status" value="1"/>
</dbReference>
<dbReference type="Pfam" id="PF17766">
    <property type="entry name" value="fn3_6"/>
    <property type="match status" value="1"/>
</dbReference>
<sequence>MDLLSPGNVFACVVVDLDTGMKIFEYMFATSSPVAKIEPARTVVGNEVLGAKVASFSSRGPSRDYPDIIKPDIAAPGANILAAVKDSYRFNYGTSMAAPHVSGIVALLKAQHPDWSPAAIKSAIITTAHVTDERGMPILAEGVLRKTADQFDYGGGNINPGGATDPGLVYDINPRDYNRFFGCTIVRRTNVSCDAMALPAYHLNLPSIAVPDLRRPITVRRTVTNVGDVNSVYHAEVQSPAGVRMEVEPLVLIFDATNKVRSFKVNLSPMWKLQGDYTFGSITWRKDQKVVRIPVAARMTIQDFYADVA</sequence>
<keyword evidence="4" id="KW-0378">Hydrolase</keyword>
<dbReference type="OMA" id="GTSMSCH"/>
<dbReference type="Pfam" id="PF00082">
    <property type="entry name" value="Peptidase_S8"/>
    <property type="match status" value="1"/>
</dbReference>
<keyword evidence="2" id="KW-0645">Protease</keyword>
<accession>A0A9R1Q750</accession>
<evidence type="ECO:0000256" key="5">
    <source>
        <dbReference type="ARBA" id="ARBA00022825"/>
    </source>
</evidence>
<dbReference type="InterPro" id="IPR000209">
    <property type="entry name" value="Peptidase_S8/S53_dom"/>
</dbReference>
<dbReference type="Gramene" id="TRITD3Bv1G000350.1">
    <property type="protein sequence ID" value="TRITD3Bv1G000350.1"/>
    <property type="gene ID" value="TRITD3Bv1G000350"/>
</dbReference>
<feature type="domain" description="Subtilisin-like protease fibronectin type-III" evidence="8">
    <location>
        <begin position="203"/>
        <end position="296"/>
    </location>
</feature>
<evidence type="ECO:0008006" key="11">
    <source>
        <dbReference type="Google" id="ProtNLM"/>
    </source>
</evidence>
<dbReference type="PROSITE" id="PS00138">
    <property type="entry name" value="SUBTILASE_SER"/>
    <property type="match status" value="1"/>
</dbReference>
<dbReference type="AlphaFoldDB" id="A0A9R1Q750"/>
<dbReference type="GO" id="GO:0006508">
    <property type="term" value="P:proteolysis"/>
    <property type="evidence" value="ECO:0007669"/>
    <property type="project" value="UniProtKB-KW"/>
</dbReference>
<dbReference type="InterPro" id="IPR041469">
    <property type="entry name" value="Subtilisin-like_FN3"/>
</dbReference>
<keyword evidence="5" id="KW-0720">Serine protease</keyword>